<feature type="binding site" evidence="4 6">
    <location>
        <position position="113"/>
    </location>
    <ligand>
        <name>substrate</name>
    </ligand>
</feature>
<dbReference type="SUPFAM" id="SSF51735">
    <property type="entry name" value="NAD(P)-binding Rossmann-fold domains"/>
    <property type="match status" value="1"/>
</dbReference>
<dbReference type="EC" id="1.2.1.70" evidence="4"/>
<dbReference type="InterPro" id="IPR036291">
    <property type="entry name" value="NAD(P)-bd_dom_sf"/>
</dbReference>
<dbReference type="Proteomes" id="UP000753961">
    <property type="component" value="Unassembled WGS sequence"/>
</dbReference>
<comment type="similarity">
    <text evidence="4">Belongs to the glutamyl-tRNA reductase family.</text>
</comment>
<evidence type="ECO:0000259" key="9">
    <source>
        <dbReference type="Pfam" id="PF01488"/>
    </source>
</evidence>
<dbReference type="NCBIfam" id="TIGR01035">
    <property type="entry name" value="hemA"/>
    <property type="match status" value="1"/>
</dbReference>
<dbReference type="InterPro" id="IPR000343">
    <property type="entry name" value="4pyrrol_synth_GluRdtase"/>
</dbReference>
<evidence type="ECO:0000256" key="1">
    <source>
        <dbReference type="ARBA" id="ARBA00022857"/>
    </source>
</evidence>
<feature type="binding site" evidence="4 6">
    <location>
        <begin position="54"/>
        <end position="57"/>
    </location>
    <ligand>
        <name>substrate</name>
    </ligand>
</feature>
<proteinExistence type="inferred from homology"/>
<comment type="catalytic activity">
    <reaction evidence="4">
        <text>(S)-4-amino-5-oxopentanoate + tRNA(Glu) + NADP(+) = L-glutamyl-tRNA(Glu) + NADPH + H(+)</text>
        <dbReference type="Rhea" id="RHEA:12344"/>
        <dbReference type="Rhea" id="RHEA-COMP:9663"/>
        <dbReference type="Rhea" id="RHEA-COMP:9680"/>
        <dbReference type="ChEBI" id="CHEBI:15378"/>
        <dbReference type="ChEBI" id="CHEBI:57501"/>
        <dbReference type="ChEBI" id="CHEBI:57783"/>
        <dbReference type="ChEBI" id="CHEBI:58349"/>
        <dbReference type="ChEBI" id="CHEBI:78442"/>
        <dbReference type="ChEBI" id="CHEBI:78520"/>
        <dbReference type="EC" id="1.2.1.70"/>
    </reaction>
</comment>
<evidence type="ECO:0000256" key="5">
    <source>
        <dbReference type="PIRSR" id="PIRSR000445-1"/>
    </source>
</evidence>
<feature type="domain" description="Quinate/shikimate 5-dehydrogenase/glutamyl-tRNA reductase" evidence="9">
    <location>
        <begin position="184"/>
        <end position="310"/>
    </location>
</feature>
<gene>
    <name evidence="4 11" type="primary">hemA</name>
    <name evidence="11" type="ORF">KUV50_09555</name>
</gene>
<dbReference type="HAMAP" id="MF_00087">
    <property type="entry name" value="Glu_tRNA_reductase"/>
    <property type="match status" value="1"/>
</dbReference>
<dbReference type="AlphaFoldDB" id="A0A953LBA3"/>
<accession>A0A953LBA3</accession>
<dbReference type="RefSeq" id="WP_222579912.1">
    <property type="nucleotide sequence ID" value="NZ_JAHVHU010000008.1"/>
</dbReference>
<evidence type="ECO:0000313" key="11">
    <source>
        <dbReference type="EMBL" id="MBY5958376.1"/>
    </source>
</evidence>
<dbReference type="Gene3D" id="3.30.460.30">
    <property type="entry name" value="Glutamyl-tRNA reductase, N-terminal domain"/>
    <property type="match status" value="1"/>
</dbReference>
<comment type="miscellaneous">
    <text evidence="4">During catalysis, the active site Cys acts as a nucleophile attacking the alpha-carbonyl group of tRNA-bound glutamate with the formation of a thioester intermediate between enzyme and glutamate, and the concomitant release of tRNA(Glu). The thioester intermediate is finally reduced by direct hydride transfer from NADPH, to form the product GSA.</text>
</comment>
<feature type="active site" description="Nucleophile" evidence="4 5">
    <location>
        <position position="55"/>
    </location>
</feature>
<evidence type="ECO:0000256" key="2">
    <source>
        <dbReference type="ARBA" id="ARBA00023002"/>
    </source>
</evidence>
<dbReference type="SUPFAM" id="SSF69742">
    <property type="entry name" value="Glutamyl tRNA-reductase catalytic, N-terminal domain"/>
    <property type="match status" value="1"/>
</dbReference>
<dbReference type="PANTHER" id="PTHR43013">
    <property type="entry name" value="GLUTAMYL-TRNA REDUCTASE"/>
    <property type="match status" value="1"/>
</dbReference>
<dbReference type="GO" id="GO:0008883">
    <property type="term" value="F:glutamyl-tRNA reductase activity"/>
    <property type="evidence" value="ECO:0007669"/>
    <property type="project" value="UniProtKB-UniRule"/>
</dbReference>
<protein>
    <recommendedName>
        <fullName evidence="4">Glutamyl-tRNA reductase</fullName>
        <shortName evidence="4">GluTR</shortName>
        <ecNumber evidence="4">1.2.1.70</ecNumber>
    </recommendedName>
</protein>
<feature type="binding site" evidence="4 6">
    <location>
        <position position="124"/>
    </location>
    <ligand>
        <name>substrate</name>
    </ligand>
</feature>
<evidence type="ECO:0000313" key="12">
    <source>
        <dbReference type="Proteomes" id="UP000753961"/>
    </source>
</evidence>
<evidence type="ECO:0000256" key="3">
    <source>
        <dbReference type="ARBA" id="ARBA00023244"/>
    </source>
</evidence>
<reference evidence="11" key="1">
    <citation type="submission" date="2021-06" db="EMBL/GenBank/DDBJ databases">
        <title>44 bacteria genomes isolated from Dapeng, Shenzhen.</title>
        <authorList>
            <person name="Zheng W."/>
            <person name="Yu S."/>
            <person name="Huang Y."/>
        </authorList>
    </citation>
    <scope>NUCLEOTIDE SEQUENCE</scope>
    <source>
        <strain evidence="11">DP5N28-2</strain>
    </source>
</reference>
<keyword evidence="3 4" id="KW-0627">Porphyrin biosynthesis</keyword>
<keyword evidence="1 4" id="KW-0521">NADP</keyword>
<feature type="binding site" evidence="4 6">
    <location>
        <begin position="118"/>
        <end position="120"/>
    </location>
    <ligand>
        <name>substrate</name>
    </ligand>
</feature>
<comment type="subunit">
    <text evidence="4">Homodimer.</text>
</comment>
<dbReference type="GO" id="GO:0050661">
    <property type="term" value="F:NADP binding"/>
    <property type="evidence" value="ECO:0007669"/>
    <property type="project" value="InterPro"/>
</dbReference>
<dbReference type="PANTHER" id="PTHR43013:SF1">
    <property type="entry name" value="GLUTAMYL-TRNA REDUCTASE"/>
    <property type="match status" value="1"/>
</dbReference>
<dbReference type="Gene3D" id="3.40.50.720">
    <property type="entry name" value="NAD(P)-binding Rossmann-like Domain"/>
    <property type="match status" value="1"/>
</dbReference>
<evidence type="ECO:0000256" key="7">
    <source>
        <dbReference type="PIRSR" id="PIRSR000445-3"/>
    </source>
</evidence>
<dbReference type="Pfam" id="PF05201">
    <property type="entry name" value="GlutR_N"/>
    <property type="match status" value="1"/>
</dbReference>
<dbReference type="InterPro" id="IPR015895">
    <property type="entry name" value="4pyrrol_synth_GluRdtase_N"/>
</dbReference>
<dbReference type="GO" id="GO:0019353">
    <property type="term" value="P:protoporphyrinogen IX biosynthetic process from glutamate"/>
    <property type="evidence" value="ECO:0007669"/>
    <property type="project" value="TreeGrafter"/>
</dbReference>
<organism evidence="11 12">
    <name type="scientific">Membranihabitans marinus</name>
    <dbReference type="NCBI Taxonomy" id="1227546"/>
    <lineage>
        <taxon>Bacteria</taxon>
        <taxon>Pseudomonadati</taxon>
        <taxon>Bacteroidota</taxon>
        <taxon>Saprospiria</taxon>
        <taxon>Saprospirales</taxon>
        <taxon>Saprospiraceae</taxon>
        <taxon>Membranihabitans</taxon>
    </lineage>
</organism>
<feature type="binding site" evidence="4 7">
    <location>
        <begin position="192"/>
        <end position="197"/>
    </location>
    <ligand>
        <name>NADP(+)</name>
        <dbReference type="ChEBI" id="CHEBI:58349"/>
    </ligand>
</feature>
<dbReference type="Pfam" id="PF01488">
    <property type="entry name" value="Shikimate_DH"/>
    <property type="match status" value="1"/>
</dbReference>
<keyword evidence="12" id="KW-1185">Reference proteome</keyword>
<keyword evidence="2 4" id="KW-0560">Oxidoreductase</keyword>
<comment type="domain">
    <text evidence="4">Possesses an unusual extended V-shaped dimeric structure with each monomer consisting of three distinct domains arranged along a curved 'spinal' alpha-helix. The N-terminal catalytic domain specifically recognizes the glutamate moiety of the substrate. The second domain is the NADPH-binding domain, and the third C-terminal domain is responsible for dimerization.</text>
</comment>
<feature type="site" description="Important for activity" evidence="4 8">
    <location>
        <position position="103"/>
    </location>
</feature>
<evidence type="ECO:0000256" key="4">
    <source>
        <dbReference type="HAMAP-Rule" id="MF_00087"/>
    </source>
</evidence>
<evidence type="ECO:0000256" key="6">
    <source>
        <dbReference type="PIRSR" id="PIRSR000445-2"/>
    </source>
</evidence>
<dbReference type="EMBL" id="JAHVHU010000008">
    <property type="protein sequence ID" value="MBY5958376.1"/>
    <property type="molecule type" value="Genomic_DNA"/>
</dbReference>
<comment type="caution">
    <text evidence="11">The sequence shown here is derived from an EMBL/GenBank/DDBJ whole genome shotgun (WGS) entry which is preliminary data.</text>
</comment>
<comment type="function">
    <text evidence="4">Catalyzes the NADPH-dependent reduction of glutamyl-tRNA(Glu) to glutamate 1-semialdehyde (GSA).</text>
</comment>
<feature type="domain" description="Glutamyl-tRNA reductase N-terminal" evidence="10">
    <location>
        <begin position="10"/>
        <end position="160"/>
    </location>
</feature>
<sequence>MIDNYKILTLTFSDARLEELKDYLIPSEEEVSESQQLNALKEALAVEELFYLQTCNRVLYLFYSSTPVSELHEGLVQYIQKNSDRNTDQLRLNTYSGEDAIRHFFEVGASLKSMVIGEQEILRQVREAYEQSRAIGLSGDQIRILFQSALHAAKTVHHKTRISEKTVSVVSLAMKKLRRLGIHPKDEVILIGAGETIRKVALFLREWGMEKIRVFNRSKKNLELIKEILPSAELYFLDQLAEQNLNVPYIISCTGHDDYVLTPELIDQSRATSGLTNTRGILDLAIPRDVHPAIVTAYGLKVIEVESLRMVAEKNKAFRIKEVIAAQKLINGEVDAFREKIHRRFIERAFREIPSEIYAVRDKAVNEVYRDRIDQLDPEAKKLMVELVDYMARKCVSIPMKTARKQYSAIRNELRKGAHAGQQKE</sequence>
<dbReference type="InterPro" id="IPR006151">
    <property type="entry name" value="Shikm_DH/Glu-tRNA_Rdtase"/>
</dbReference>
<name>A0A953LBA3_9BACT</name>
<dbReference type="InterPro" id="IPR036343">
    <property type="entry name" value="GluRdtase_N_sf"/>
</dbReference>
<evidence type="ECO:0000259" key="10">
    <source>
        <dbReference type="Pfam" id="PF05201"/>
    </source>
</evidence>
<evidence type="ECO:0000256" key="8">
    <source>
        <dbReference type="PIRSR" id="PIRSR000445-4"/>
    </source>
</evidence>
<dbReference type="PIRSF" id="PIRSF000445">
    <property type="entry name" value="4pyrrol_synth_GluRdtase"/>
    <property type="match status" value="1"/>
</dbReference>
<comment type="pathway">
    <text evidence="4">Porphyrin-containing compound metabolism; protoporphyrin-IX biosynthesis; 5-aminolevulinate from L-glutamyl-tRNA(Glu): step 1/2.</text>
</comment>